<keyword evidence="1" id="KW-0808">Transferase</keyword>
<evidence type="ECO:0000256" key="1">
    <source>
        <dbReference type="ARBA" id="ARBA00022679"/>
    </source>
</evidence>
<dbReference type="Pfam" id="PF00583">
    <property type="entry name" value="Acetyltransf_1"/>
    <property type="match status" value="1"/>
</dbReference>
<gene>
    <name evidence="4" type="ORF">NNX28_08265</name>
</gene>
<sequence>MSSPPAAEPGGAILVRSLLASDWPSVRRIYAAGIATGHATFESKVPDWEAFDSAHLPGLRLVADAGNGLLGWAAASPVSTRDAYRGVVEHSVYTAPAARGRGIGRLLLSALVASAETSGIWTLQCSIFPENTASLALHQAEGFRVVGRRQRVAKMSHGPLAGQWRDTLFLERRSDAVGTDD</sequence>
<name>A0ABT1NQC4_9MICC</name>
<evidence type="ECO:0000313" key="5">
    <source>
        <dbReference type="Proteomes" id="UP001206924"/>
    </source>
</evidence>
<feature type="domain" description="N-acetyltransferase" evidence="3">
    <location>
        <begin position="13"/>
        <end position="171"/>
    </location>
</feature>
<evidence type="ECO:0000313" key="4">
    <source>
        <dbReference type="EMBL" id="MCQ1949918.1"/>
    </source>
</evidence>
<protein>
    <submittedName>
        <fullName evidence="4">GNAT family N-acetyltransferase</fullName>
    </submittedName>
</protein>
<dbReference type="Proteomes" id="UP001206924">
    <property type="component" value="Unassembled WGS sequence"/>
</dbReference>
<keyword evidence="2" id="KW-0012">Acyltransferase</keyword>
<dbReference type="Gene3D" id="3.40.630.30">
    <property type="match status" value="1"/>
</dbReference>
<dbReference type="InterPro" id="IPR000182">
    <property type="entry name" value="GNAT_dom"/>
</dbReference>
<dbReference type="PANTHER" id="PTHR43072:SF23">
    <property type="entry name" value="UPF0039 PROTEIN C11D3.02C"/>
    <property type="match status" value="1"/>
</dbReference>
<comment type="caution">
    <text evidence="4">The sequence shown here is derived from an EMBL/GenBank/DDBJ whole genome shotgun (WGS) entry which is preliminary data.</text>
</comment>
<dbReference type="EMBL" id="JANFLP010000008">
    <property type="protein sequence ID" value="MCQ1949918.1"/>
    <property type="molecule type" value="Genomic_DNA"/>
</dbReference>
<dbReference type="CDD" id="cd04301">
    <property type="entry name" value="NAT_SF"/>
    <property type="match status" value="1"/>
</dbReference>
<proteinExistence type="predicted"/>
<accession>A0ABT1NQC4</accession>
<evidence type="ECO:0000259" key="3">
    <source>
        <dbReference type="PROSITE" id="PS51186"/>
    </source>
</evidence>
<dbReference type="InterPro" id="IPR016181">
    <property type="entry name" value="Acyl_CoA_acyltransferase"/>
</dbReference>
<keyword evidence="5" id="KW-1185">Reference proteome</keyword>
<dbReference type="SUPFAM" id="SSF55729">
    <property type="entry name" value="Acyl-CoA N-acyltransferases (Nat)"/>
    <property type="match status" value="1"/>
</dbReference>
<reference evidence="4 5" key="1">
    <citation type="submission" date="2022-07" db="EMBL/GenBank/DDBJ databases">
        <title>Novel species in genus Arthrobacter.</title>
        <authorList>
            <person name="Liu Y."/>
        </authorList>
    </citation>
    <scope>NUCLEOTIDE SEQUENCE [LARGE SCALE GENOMIC DNA]</scope>
    <source>
        <strain evidence="5">zg-Y859</strain>
    </source>
</reference>
<dbReference type="PANTHER" id="PTHR43072">
    <property type="entry name" value="N-ACETYLTRANSFERASE"/>
    <property type="match status" value="1"/>
</dbReference>
<organism evidence="4 5">
    <name type="scientific">Arthrobacter jinronghuae</name>
    <dbReference type="NCBI Taxonomy" id="2964609"/>
    <lineage>
        <taxon>Bacteria</taxon>
        <taxon>Bacillati</taxon>
        <taxon>Actinomycetota</taxon>
        <taxon>Actinomycetes</taxon>
        <taxon>Micrococcales</taxon>
        <taxon>Micrococcaceae</taxon>
        <taxon>Arthrobacter</taxon>
    </lineage>
</organism>
<dbReference type="RefSeq" id="WP_255865413.1">
    <property type="nucleotide sequence ID" value="NZ_CP104263.1"/>
</dbReference>
<dbReference type="PROSITE" id="PS51186">
    <property type="entry name" value="GNAT"/>
    <property type="match status" value="1"/>
</dbReference>
<evidence type="ECO:0000256" key="2">
    <source>
        <dbReference type="ARBA" id="ARBA00023315"/>
    </source>
</evidence>